<reference evidence="2 3" key="1">
    <citation type="submission" date="2018-06" db="EMBL/GenBank/DDBJ databases">
        <title>A transcriptomic atlas of mushroom development highlights an independent origin of complex multicellularity.</title>
        <authorList>
            <consortium name="DOE Joint Genome Institute"/>
            <person name="Krizsan K."/>
            <person name="Almasi E."/>
            <person name="Merenyi Z."/>
            <person name="Sahu N."/>
            <person name="Viragh M."/>
            <person name="Koszo T."/>
            <person name="Mondo S."/>
            <person name="Kiss B."/>
            <person name="Balint B."/>
            <person name="Kues U."/>
            <person name="Barry K."/>
            <person name="Hegedus J.C."/>
            <person name="Henrissat B."/>
            <person name="Johnson J."/>
            <person name="Lipzen A."/>
            <person name="Ohm R."/>
            <person name="Nagy I."/>
            <person name="Pangilinan J."/>
            <person name="Yan J."/>
            <person name="Xiong Y."/>
            <person name="Grigoriev I.V."/>
            <person name="Hibbett D.S."/>
            <person name="Nagy L.G."/>
        </authorList>
    </citation>
    <scope>NUCLEOTIDE SEQUENCE [LARGE SCALE GENOMIC DNA]</scope>
    <source>
        <strain evidence="2 3">SZMC22713</strain>
    </source>
</reference>
<gene>
    <name evidence="2" type="ORF">BD410DRAFT_833485</name>
</gene>
<dbReference type="VEuPathDB" id="FungiDB:BD410DRAFT_833485"/>
<keyword evidence="3" id="KW-1185">Reference proteome</keyword>
<dbReference type="Proteomes" id="UP000294933">
    <property type="component" value="Unassembled WGS sequence"/>
</dbReference>
<evidence type="ECO:0000313" key="3">
    <source>
        <dbReference type="Proteomes" id="UP000294933"/>
    </source>
</evidence>
<accession>A0A4R5XDR6</accession>
<sequence length="150" mass="16566">MADTPAIQPTVSLRQTTQDSPCPFCLHQRWMPLWKRLLHNGASSARDEESVVPLNAPNERSAANTRSPPVAISFVNGESPIRPVSEIVEALTNQKSSGVPFVTISRNEINAVVQALKVFLRNRNRITKAPSKHQIPSVAQPALRRCRSLP</sequence>
<evidence type="ECO:0000313" key="2">
    <source>
        <dbReference type="EMBL" id="TDL29133.1"/>
    </source>
</evidence>
<proteinExistence type="predicted"/>
<feature type="region of interest" description="Disordered" evidence="1">
    <location>
        <begin position="46"/>
        <end position="65"/>
    </location>
</feature>
<organism evidence="2 3">
    <name type="scientific">Rickenella mellea</name>
    <dbReference type="NCBI Taxonomy" id="50990"/>
    <lineage>
        <taxon>Eukaryota</taxon>
        <taxon>Fungi</taxon>
        <taxon>Dikarya</taxon>
        <taxon>Basidiomycota</taxon>
        <taxon>Agaricomycotina</taxon>
        <taxon>Agaricomycetes</taxon>
        <taxon>Hymenochaetales</taxon>
        <taxon>Rickenellaceae</taxon>
        <taxon>Rickenella</taxon>
    </lineage>
</organism>
<evidence type="ECO:0000256" key="1">
    <source>
        <dbReference type="SAM" id="MobiDB-lite"/>
    </source>
</evidence>
<name>A0A4R5XDR6_9AGAM</name>
<dbReference type="AlphaFoldDB" id="A0A4R5XDR6"/>
<protein>
    <submittedName>
        <fullName evidence="2">Uncharacterized protein</fullName>
    </submittedName>
</protein>
<dbReference type="EMBL" id="ML170156">
    <property type="protein sequence ID" value="TDL29133.1"/>
    <property type="molecule type" value="Genomic_DNA"/>
</dbReference>